<evidence type="ECO:0000313" key="2">
    <source>
        <dbReference type="EMBL" id="CAE0455680.1"/>
    </source>
</evidence>
<dbReference type="EMBL" id="HBIO01000715">
    <property type="protein sequence ID" value="CAE0455680.1"/>
    <property type="molecule type" value="Transcribed_RNA"/>
</dbReference>
<dbReference type="Gene3D" id="1.25.40.10">
    <property type="entry name" value="Tetratricopeptide repeat domain"/>
    <property type="match status" value="1"/>
</dbReference>
<sequence>MEENQGQEKERKHLLQNICENKARLFEIWHTRENCSNGQSSVNKSVLNTFSLQYAEAMGLSHPILPPPSLLGKSYLDLRHDQNMAWAQDRLDKGVSLARASLQPSAENKHALARKAEACYKEGLEMIPNHVGILTAYGALCANDGRLSLAKKMLEKAQCDIKSNLSSNKDANAPDKASNDAMTYLSIVERKIKDLKRTDKKGSNAQVTLSNKGEKLLNDALAERAFLTGNDPKDCSVISTKYKLLSSSSSESSISSNESRRRRKRSKSRHKKRKKKTRSKSSHRDESRSSHRRKQRRNGDDDSDEYSSNSDHYKSRKRQSRGERKRKRKRR</sequence>
<proteinExistence type="predicted"/>
<dbReference type="InterPro" id="IPR011990">
    <property type="entry name" value="TPR-like_helical_dom_sf"/>
</dbReference>
<feature type="compositionally biased region" description="Basic residues" evidence="1">
    <location>
        <begin position="260"/>
        <end position="281"/>
    </location>
</feature>
<feature type="region of interest" description="Disordered" evidence="1">
    <location>
        <begin position="246"/>
        <end position="331"/>
    </location>
</feature>
<feature type="compositionally biased region" description="Basic residues" evidence="1">
    <location>
        <begin position="314"/>
        <end position="331"/>
    </location>
</feature>
<organism evidence="2">
    <name type="scientific">Chaetoceros debilis</name>
    <dbReference type="NCBI Taxonomy" id="122233"/>
    <lineage>
        <taxon>Eukaryota</taxon>
        <taxon>Sar</taxon>
        <taxon>Stramenopiles</taxon>
        <taxon>Ochrophyta</taxon>
        <taxon>Bacillariophyta</taxon>
        <taxon>Coscinodiscophyceae</taxon>
        <taxon>Chaetocerotophycidae</taxon>
        <taxon>Chaetocerotales</taxon>
        <taxon>Chaetocerotaceae</taxon>
        <taxon>Chaetoceros</taxon>
    </lineage>
</organism>
<accession>A0A7S3PU00</accession>
<gene>
    <name evidence="2" type="ORF">CDEB00056_LOCUS521</name>
</gene>
<dbReference type="AlphaFoldDB" id="A0A7S3PU00"/>
<name>A0A7S3PU00_9STRA</name>
<protein>
    <submittedName>
        <fullName evidence="2">Uncharacterized protein</fullName>
    </submittedName>
</protein>
<reference evidence="2" key="1">
    <citation type="submission" date="2021-01" db="EMBL/GenBank/DDBJ databases">
        <authorList>
            <person name="Corre E."/>
            <person name="Pelletier E."/>
            <person name="Niang G."/>
            <person name="Scheremetjew M."/>
            <person name="Finn R."/>
            <person name="Kale V."/>
            <person name="Holt S."/>
            <person name="Cochrane G."/>
            <person name="Meng A."/>
            <person name="Brown T."/>
            <person name="Cohen L."/>
        </authorList>
    </citation>
    <scope>NUCLEOTIDE SEQUENCE</scope>
    <source>
        <strain evidence="2">MM31A-1</strain>
    </source>
</reference>
<feature type="compositionally biased region" description="Low complexity" evidence="1">
    <location>
        <begin position="246"/>
        <end position="257"/>
    </location>
</feature>
<evidence type="ECO:0000256" key="1">
    <source>
        <dbReference type="SAM" id="MobiDB-lite"/>
    </source>
</evidence>